<protein>
    <submittedName>
        <fullName evidence="1">Uncharacterized protein</fullName>
    </submittedName>
</protein>
<dbReference type="EMBL" id="MU274928">
    <property type="protein sequence ID" value="KAI0085834.1"/>
    <property type="molecule type" value="Genomic_DNA"/>
</dbReference>
<sequence length="752" mass="79549">MSVSPQPHPHHPPLSRSPPDISINNAPVPSLSHATNPTADSPAQLASLLSDALHQVETLKRDLSVQKRRAEKAERLLSNYQKISPATDPSSPENPASASTFDEGAARLLILECEARVERAELERTDLEARIARIQAQWAEDERILFDAESKLAEVRNTFSQIITHRGGQLVVVNGQGPHAAVQLANMRVPEGGRPSHHTLSVRTTGTSSRSGIPLSAQPSGSVAQSSSRVRPRAGSLDGSYSTLTGPGGPPPAKRARSDRNSDRDLQVPPGITYAQSNGQPDPVVTNPIGSPYGQHVNYRPRSRTEDGVQIRYTDATGQISHRSHRGRREHGAGSRSKSRSRSRASSASLDEMLLEATTGDEGNLIVAQQRLAMQGAQHLSPHVHGARTRHRSPSGGEEYLVARSRVPQGPGVPGNLPGNQIQTYQTHIFAPPVTGAPVKKAPTAGIITGTSSIGQGGYPPTNPQGQRICRQCGHAGRYKDGKCVEKWGPGPEGPGTVCDRCRKKMKRVERRGTLESQQLANAHNGPAAVHPSAAALQHPPLNGRGQHINIAQVHRTDTLPAQHMSSTSSRTITSQPTHILAGSSYREDRPPASPHTSGPGVPPGRVSQNRSPVTPPEIATLPSTSTNDTTDAEPMIAAVPRLKSPRVLTPQPLTIAPELIADVLRPSSVTNGQGVKAVLGGEGDAATPKNKPVIADADGDADADADAEADVDAEADIDADADADADAELLEAVDAAEANNASSDGSLKKED</sequence>
<accession>A0ACB8TV76</accession>
<evidence type="ECO:0000313" key="1">
    <source>
        <dbReference type="EMBL" id="KAI0085834.1"/>
    </source>
</evidence>
<keyword evidence="2" id="KW-1185">Reference proteome</keyword>
<gene>
    <name evidence="1" type="ORF">BDY19DRAFT_395124</name>
</gene>
<proteinExistence type="predicted"/>
<evidence type="ECO:0000313" key="2">
    <source>
        <dbReference type="Proteomes" id="UP001055072"/>
    </source>
</evidence>
<dbReference type="Proteomes" id="UP001055072">
    <property type="component" value="Unassembled WGS sequence"/>
</dbReference>
<name>A0ACB8TV76_9APHY</name>
<reference evidence="1" key="1">
    <citation type="journal article" date="2021" name="Environ. Microbiol.">
        <title>Gene family expansions and transcriptome signatures uncover fungal adaptations to wood decay.</title>
        <authorList>
            <person name="Hage H."/>
            <person name="Miyauchi S."/>
            <person name="Viragh M."/>
            <person name="Drula E."/>
            <person name="Min B."/>
            <person name="Chaduli D."/>
            <person name="Navarro D."/>
            <person name="Favel A."/>
            <person name="Norest M."/>
            <person name="Lesage-Meessen L."/>
            <person name="Balint B."/>
            <person name="Merenyi Z."/>
            <person name="de Eugenio L."/>
            <person name="Morin E."/>
            <person name="Martinez A.T."/>
            <person name="Baldrian P."/>
            <person name="Stursova M."/>
            <person name="Martinez M.J."/>
            <person name="Novotny C."/>
            <person name="Magnuson J.K."/>
            <person name="Spatafora J.W."/>
            <person name="Maurice S."/>
            <person name="Pangilinan J."/>
            <person name="Andreopoulos W."/>
            <person name="LaButti K."/>
            <person name="Hundley H."/>
            <person name="Na H."/>
            <person name="Kuo A."/>
            <person name="Barry K."/>
            <person name="Lipzen A."/>
            <person name="Henrissat B."/>
            <person name="Riley R."/>
            <person name="Ahrendt S."/>
            <person name="Nagy L.G."/>
            <person name="Grigoriev I.V."/>
            <person name="Martin F."/>
            <person name="Rosso M.N."/>
        </authorList>
    </citation>
    <scope>NUCLEOTIDE SEQUENCE</scope>
    <source>
        <strain evidence="1">CBS 384.51</strain>
    </source>
</reference>
<comment type="caution">
    <text evidence="1">The sequence shown here is derived from an EMBL/GenBank/DDBJ whole genome shotgun (WGS) entry which is preliminary data.</text>
</comment>
<organism evidence="1 2">
    <name type="scientific">Irpex rosettiformis</name>
    <dbReference type="NCBI Taxonomy" id="378272"/>
    <lineage>
        <taxon>Eukaryota</taxon>
        <taxon>Fungi</taxon>
        <taxon>Dikarya</taxon>
        <taxon>Basidiomycota</taxon>
        <taxon>Agaricomycotina</taxon>
        <taxon>Agaricomycetes</taxon>
        <taxon>Polyporales</taxon>
        <taxon>Irpicaceae</taxon>
        <taxon>Irpex</taxon>
    </lineage>
</organism>